<dbReference type="AlphaFoldDB" id="A0AAD3SIJ2"/>
<gene>
    <name evidence="2" type="ORF">Nepgr_013563</name>
</gene>
<feature type="compositionally biased region" description="Polar residues" evidence="1">
    <location>
        <begin position="118"/>
        <end position="130"/>
    </location>
</feature>
<proteinExistence type="predicted"/>
<dbReference type="Proteomes" id="UP001279734">
    <property type="component" value="Unassembled WGS sequence"/>
</dbReference>
<reference evidence="2" key="1">
    <citation type="submission" date="2023-05" db="EMBL/GenBank/DDBJ databases">
        <title>Nepenthes gracilis genome sequencing.</title>
        <authorList>
            <person name="Fukushima K."/>
        </authorList>
    </citation>
    <scope>NUCLEOTIDE SEQUENCE</scope>
    <source>
        <strain evidence="2">SING2019-196</strain>
    </source>
</reference>
<feature type="compositionally biased region" description="Basic and acidic residues" evidence="1">
    <location>
        <begin position="131"/>
        <end position="143"/>
    </location>
</feature>
<keyword evidence="3" id="KW-1185">Reference proteome</keyword>
<organism evidence="2 3">
    <name type="scientific">Nepenthes gracilis</name>
    <name type="common">Slender pitcher plant</name>
    <dbReference type="NCBI Taxonomy" id="150966"/>
    <lineage>
        <taxon>Eukaryota</taxon>
        <taxon>Viridiplantae</taxon>
        <taxon>Streptophyta</taxon>
        <taxon>Embryophyta</taxon>
        <taxon>Tracheophyta</taxon>
        <taxon>Spermatophyta</taxon>
        <taxon>Magnoliopsida</taxon>
        <taxon>eudicotyledons</taxon>
        <taxon>Gunneridae</taxon>
        <taxon>Pentapetalae</taxon>
        <taxon>Caryophyllales</taxon>
        <taxon>Nepenthaceae</taxon>
        <taxon>Nepenthes</taxon>
    </lineage>
</organism>
<feature type="compositionally biased region" description="Polar residues" evidence="1">
    <location>
        <begin position="68"/>
        <end position="101"/>
    </location>
</feature>
<feature type="compositionally biased region" description="Polar residues" evidence="1">
    <location>
        <begin position="23"/>
        <end position="45"/>
    </location>
</feature>
<accession>A0AAD3SIJ2</accession>
<feature type="region of interest" description="Disordered" evidence="1">
    <location>
        <begin position="23"/>
        <end position="143"/>
    </location>
</feature>
<dbReference type="EMBL" id="BSYO01000011">
    <property type="protein sequence ID" value="GMH11722.1"/>
    <property type="molecule type" value="Genomic_DNA"/>
</dbReference>
<evidence type="ECO:0000313" key="2">
    <source>
        <dbReference type="EMBL" id="GMH11722.1"/>
    </source>
</evidence>
<comment type="caution">
    <text evidence="2">The sequence shown here is derived from an EMBL/GenBank/DDBJ whole genome shotgun (WGS) entry which is preliminary data.</text>
</comment>
<evidence type="ECO:0000313" key="3">
    <source>
        <dbReference type="Proteomes" id="UP001279734"/>
    </source>
</evidence>
<name>A0AAD3SIJ2_NEPGR</name>
<sequence length="167" mass="17614">MKPLQNISTIGKGTSISKAAMCSSTVQPTASGSAEDAATTNSASAKDSAKEAPTAVARGRQPEGAPARSSSQRIQPCNSCSKIHAANSNNRTDTRQTNTSLAVAKSGRNDEDRHGTKGFNTGSSMLTSITEHSRPSEGVTKQEHNSYKIHTIHSALHPPNLWTKSWG</sequence>
<evidence type="ECO:0000256" key="1">
    <source>
        <dbReference type="SAM" id="MobiDB-lite"/>
    </source>
</evidence>
<protein>
    <submittedName>
        <fullName evidence="2">Uncharacterized protein</fullName>
    </submittedName>
</protein>